<evidence type="ECO:0000313" key="2">
    <source>
        <dbReference type="Proteomes" id="UP001221757"/>
    </source>
</evidence>
<gene>
    <name evidence="1" type="ORF">B0H17DRAFT_1061713</name>
</gene>
<dbReference type="Proteomes" id="UP001221757">
    <property type="component" value="Unassembled WGS sequence"/>
</dbReference>
<reference evidence="1" key="1">
    <citation type="submission" date="2023-03" db="EMBL/GenBank/DDBJ databases">
        <title>Massive genome expansion in bonnet fungi (Mycena s.s.) driven by repeated elements and novel gene families across ecological guilds.</title>
        <authorList>
            <consortium name="Lawrence Berkeley National Laboratory"/>
            <person name="Harder C.B."/>
            <person name="Miyauchi S."/>
            <person name="Viragh M."/>
            <person name="Kuo A."/>
            <person name="Thoen E."/>
            <person name="Andreopoulos B."/>
            <person name="Lu D."/>
            <person name="Skrede I."/>
            <person name="Drula E."/>
            <person name="Henrissat B."/>
            <person name="Morin E."/>
            <person name="Kohler A."/>
            <person name="Barry K."/>
            <person name="LaButti K."/>
            <person name="Morin E."/>
            <person name="Salamov A."/>
            <person name="Lipzen A."/>
            <person name="Mereny Z."/>
            <person name="Hegedus B."/>
            <person name="Baldrian P."/>
            <person name="Stursova M."/>
            <person name="Weitz H."/>
            <person name="Taylor A."/>
            <person name="Grigoriev I.V."/>
            <person name="Nagy L.G."/>
            <person name="Martin F."/>
            <person name="Kauserud H."/>
        </authorList>
    </citation>
    <scope>NUCLEOTIDE SEQUENCE</scope>
    <source>
        <strain evidence="1">CBHHK067</strain>
    </source>
</reference>
<comment type="caution">
    <text evidence="1">The sequence shown here is derived from an EMBL/GenBank/DDBJ whole genome shotgun (WGS) entry which is preliminary data.</text>
</comment>
<accession>A0AAD7GFJ2</accession>
<proteinExistence type="predicted"/>
<keyword evidence="2" id="KW-1185">Reference proteome</keyword>
<sequence>MAWHHYEYTGRVRPWDELIWLVMRPRDRSLGLATSFISGHLVGRDAFEGSWQMAAQDVLAPSCGGSVLCAQGGV</sequence>
<protein>
    <submittedName>
        <fullName evidence="1">Uncharacterized protein</fullName>
    </submittedName>
</protein>
<dbReference type="AlphaFoldDB" id="A0AAD7GFJ2"/>
<feature type="non-terminal residue" evidence="1">
    <location>
        <position position="1"/>
    </location>
</feature>
<organism evidence="1 2">
    <name type="scientific">Mycena rosella</name>
    <name type="common">Pink bonnet</name>
    <name type="synonym">Agaricus rosellus</name>
    <dbReference type="NCBI Taxonomy" id="1033263"/>
    <lineage>
        <taxon>Eukaryota</taxon>
        <taxon>Fungi</taxon>
        <taxon>Dikarya</taxon>
        <taxon>Basidiomycota</taxon>
        <taxon>Agaricomycotina</taxon>
        <taxon>Agaricomycetes</taxon>
        <taxon>Agaricomycetidae</taxon>
        <taxon>Agaricales</taxon>
        <taxon>Marasmiineae</taxon>
        <taxon>Mycenaceae</taxon>
        <taxon>Mycena</taxon>
    </lineage>
</organism>
<name>A0AAD7GFJ2_MYCRO</name>
<evidence type="ECO:0000313" key="1">
    <source>
        <dbReference type="EMBL" id="KAJ7692288.1"/>
    </source>
</evidence>
<dbReference type="EMBL" id="JARKIE010000053">
    <property type="protein sequence ID" value="KAJ7692288.1"/>
    <property type="molecule type" value="Genomic_DNA"/>
</dbReference>